<dbReference type="Pfam" id="PF20577">
    <property type="entry name" value="Phage_ORF5"/>
    <property type="match status" value="1"/>
</dbReference>
<organism evidence="1">
    <name type="scientific">Gokushovirinae environmental samples</name>
    <dbReference type="NCBI Taxonomy" id="1478972"/>
    <lineage>
        <taxon>Viruses</taxon>
        <taxon>Monodnaviria</taxon>
        <taxon>Sangervirae</taxon>
        <taxon>Phixviricota</taxon>
        <taxon>Malgrandaviricetes</taxon>
        <taxon>Petitvirales</taxon>
        <taxon>Microviridae</taxon>
        <taxon>environmental samples</taxon>
    </lineage>
</organism>
<dbReference type="InterPro" id="IPR046781">
    <property type="entry name" value="Phage_ORF5"/>
</dbReference>
<evidence type="ECO:0000313" key="1">
    <source>
        <dbReference type="EMBL" id="AVQ10159.1"/>
    </source>
</evidence>
<name>A0A2R3UAS2_9VIRU</name>
<accession>A0A2R3UAS2</accession>
<sequence>MKLYLIAVYDKRAQEYTPPQGYSTLGVAERGFTDAVNNPESHLNKHPEDYNMQLLGEYDSQTGVLTPGKEGPKHLMDAIQVLQPRQ</sequence>
<dbReference type="EMBL" id="MH029513">
    <property type="protein sequence ID" value="AVQ10159.1"/>
    <property type="molecule type" value="Genomic_DNA"/>
</dbReference>
<reference evidence="1" key="1">
    <citation type="submission" date="2018-03" db="EMBL/GenBank/DDBJ databases">
        <title>Twenty-four Novel Viral Genomes identified from the Dushanzi Mud Volcanic Sediment in Xinjiang, China.</title>
        <authorList>
            <person name="Han L."/>
        </authorList>
    </citation>
    <scope>NUCLEOTIDE SEQUENCE</scope>
</reference>
<protein>
    <submittedName>
        <fullName evidence="1">Nonstructural protein</fullName>
    </submittedName>
</protein>
<proteinExistence type="predicted"/>